<feature type="transmembrane region" description="Helical" evidence="1">
    <location>
        <begin position="45"/>
        <end position="66"/>
    </location>
</feature>
<evidence type="ECO:0000313" key="3">
    <source>
        <dbReference type="Proteomes" id="UP001291309"/>
    </source>
</evidence>
<keyword evidence="1" id="KW-0812">Transmembrane</keyword>
<dbReference type="RefSeq" id="WP_321549107.1">
    <property type="nucleotide sequence ID" value="NZ_JAXIVS010000011.1"/>
</dbReference>
<reference evidence="2 3" key="1">
    <citation type="submission" date="2023-12" db="EMBL/GenBank/DDBJ databases">
        <title>the genome sequence of Hyalangium sp. s54d21.</title>
        <authorList>
            <person name="Zhang X."/>
        </authorList>
    </citation>
    <scope>NUCLEOTIDE SEQUENCE [LARGE SCALE GENOMIC DNA]</scope>
    <source>
        <strain evidence="3">s54d21</strain>
    </source>
</reference>
<keyword evidence="3" id="KW-1185">Reference proteome</keyword>
<dbReference type="EMBL" id="JAXIVS010000011">
    <property type="protein sequence ID" value="MDY7230383.1"/>
    <property type="molecule type" value="Genomic_DNA"/>
</dbReference>
<comment type="caution">
    <text evidence="2">The sequence shown here is derived from an EMBL/GenBank/DDBJ whole genome shotgun (WGS) entry which is preliminary data.</text>
</comment>
<dbReference type="Proteomes" id="UP001291309">
    <property type="component" value="Unassembled WGS sequence"/>
</dbReference>
<accession>A0ABU5HC21</accession>
<name>A0ABU5HC21_9BACT</name>
<keyword evidence="1" id="KW-1133">Transmembrane helix</keyword>
<gene>
    <name evidence="2" type="ORF">SYV04_28560</name>
</gene>
<proteinExistence type="predicted"/>
<organism evidence="2 3">
    <name type="scientific">Hyalangium rubrum</name>
    <dbReference type="NCBI Taxonomy" id="3103134"/>
    <lineage>
        <taxon>Bacteria</taxon>
        <taxon>Pseudomonadati</taxon>
        <taxon>Myxococcota</taxon>
        <taxon>Myxococcia</taxon>
        <taxon>Myxococcales</taxon>
        <taxon>Cystobacterineae</taxon>
        <taxon>Archangiaceae</taxon>
        <taxon>Hyalangium</taxon>
    </lineage>
</organism>
<protein>
    <submittedName>
        <fullName evidence="2">DUF1109 domain-containing protein</fullName>
    </submittedName>
</protein>
<feature type="transmembrane region" description="Helical" evidence="1">
    <location>
        <begin position="131"/>
        <end position="155"/>
    </location>
</feature>
<feature type="transmembrane region" description="Helical" evidence="1">
    <location>
        <begin position="108"/>
        <end position="125"/>
    </location>
</feature>
<feature type="transmembrane region" description="Helical" evidence="1">
    <location>
        <begin position="78"/>
        <end position="96"/>
    </location>
</feature>
<evidence type="ECO:0000256" key="1">
    <source>
        <dbReference type="SAM" id="Phobius"/>
    </source>
</evidence>
<sequence>MQPSSVDTLLLREPPANGAALERALTAARGELALKRPVRRWRTQAVWVVASSVAMVGSVAAVLLAVEQLTLSDLLGRAHLFALLWVTGAVCAWSSLSPRGRGLRRVGVLLAMVSAATLVFSRGAAASAPSLPPWVCTVSHLGVAIGPLIVSVLALRAAAFHPLRALVAGLAVGTTGALMGELACAQDWRHVAGYHLSAWALVALVELAVSKFLKPRSFAP</sequence>
<keyword evidence="1" id="KW-0472">Membrane</keyword>
<evidence type="ECO:0000313" key="2">
    <source>
        <dbReference type="EMBL" id="MDY7230383.1"/>
    </source>
</evidence>